<dbReference type="Proteomes" id="UP001230649">
    <property type="component" value="Unassembled WGS sequence"/>
</dbReference>
<proteinExistence type="predicted"/>
<comment type="caution">
    <text evidence="1">The sequence shown here is derived from an EMBL/GenBank/DDBJ whole genome shotgun (WGS) entry which is preliminary data.</text>
</comment>
<dbReference type="EMBL" id="JASBWS010000074">
    <property type="protein sequence ID" value="KAJ9100702.1"/>
    <property type="molecule type" value="Genomic_DNA"/>
</dbReference>
<keyword evidence="2" id="KW-1185">Reference proteome</keyword>
<gene>
    <name evidence="1" type="ORF">QFC20_005395</name>
</gene>
<reference evidence="1" key="1">
    <citation type="submission" date="2023-04" db="EMBL/GenBank/DDBJ databases">
        <title>Draft Genome sequencing of Naganishia species isolated from polar environments using Oxford Nanopore Technology.</title>
        <authorList>
            <person name="Leo P."/>
            <person name="Venkateswaran K."/>
        </authorList>
    </citation>
    <scope>NUCLEOTIDE SEQUENCE</scope>
    <source>
        <strain evidence="1">MNA-CCFEE 5262</strain>
    </source>
</reference>
<name>A0ACC2VN46_9TREE</name>
<organism evidence="1 2">
    <name type="scientific">Naganishia adeliensis</name>
    <dbReference type="NCBI Taxonomy" id="92952"/>
    <lineage>
        <taxon>Eukaryota</taxon>
        <taxon>Fungi</taxon>
        <taxon>Dikarya</taxon>
        <taxon>Basidiomycota</taxon>
        <taxon>Agaricomycotina</taxon>
        <taxon>Tremellomycetes</taxon>
        <taxon>Filobasidiales</taxon>
        <taxon>Filobasidiaceae</taxon>
        <taxon>Naganishia</taxon>
    </lineage>
</organism>
<evidence type="ECO:0000313" key="2">
    <source>
        <dbReference type="Proteomes" id="UP001230649"/>
    </source>
</evidence>
<protein>
    <submittedName>
        <fullName evidence="1">Uncharacterized protein</fullName>
    </submittedName>
</protein>
<sequence length="520" mass="55896">MSHIELEDPPEVKTMAHTSTLESPTKKSLRRPSVPASIPHLSYLNEAVGDSVRERWNGEALEIEEPPATRKKEFTDYPEGGFGWVVVACTFTLCFQFLGIFYAWGVVQDALYKQGLAKSMTLSVIGGITAFWIRPGCLLASWLLKRLSHRTVALGGIAGMAVSQFLCGFTTHNVGGLIFLQGIVFGVSGAVVFLPRTTIAPADRAYTLPTQWFMKKRGLTAGITSCGGGVGGAVWSIAIEKMIASWGLPWTYRFIGLATLILGVVRHLERSGELDHSGNRSSREEHIPVVKVHEDPGCLAGSLVPILDSPLLHLPIRYVPHRIERSGSLRELYFTASSIGLSSSQGALYSALFNIASAIGRLAYGFLADYAIGNLNAWILSMTSIALSCICIWPYAESPGLIIFFVFMCGIGSGGFFALQSAIVSQILGSHRVNAGISWLEVGGSFGYLAGPISAGALLDAFGGADEGAAPYRPAMVSHAPSPVRVGSAQELIATSDPLVPGRRVHWRCNLPGHQRATEH</sequence>
<accession>A0ACC2VN46</accession>
<evidence type="ECO:0000313" key="1">
    <source>
        <dbReference type="EMBL" id="KAJ9100702.1"/>
    </source>
</evidence>